<reference evidence="1 2" key="1">
    <citation type="submission" date="2024-09" db="EMBL/GenBank/DDBJ databases">
        <authorList>
            <person name="Sun Q."/>
            <person name="Mori K."/>
        </authorList>
    </citation>
    <scope>NUCLEOTIDE SEQUENCE [LARGE SCALE GENOMIC DNA]</scope>
    <source>
        <strain evidence="1 2">CECT 8365</strain>
    </source>
</reference>
<protein>
    <recommendedName>
        <fullName evidence="3">PA14 domain-containing protein</fullName>
    </recommendedName>
</protein>
<keyword evidence="2" id="KW-1185">Reference proteome</keyword>
<dbReference type="RefSeq" id="WP_379681015.1">
    <property type="nucleotide sequence ID" value="NZ_JBHMFE010000022.1"/>
</dbReference>
<dbReference type="Proteomes" id="UP001589562">
    <property type="component" value="Unassembled WGS sequence"/>
</dbReference>
<accession>A0ABV5HEK6</accession>
<dbReference type="EMBL" id="JBHMFE010000022">
    <property type="protein sequence ID" value="MFB9110346.1"/>
    <property type="molecule type" value="Genomic_DNA"/>
</dbReference>
<proteinExistence type="predicted"/>
<evidence type="ECO:0008006" key="3">
    <source>
        <dbReference type="Google" id="ProtNLM"/>
    </source>
</evidence>
<name>A0ABV5HEK6_9FLAO</name>
<gene>
    <name evidence="1" type="ORF">ACFFVK_17315</name>
</gene>
<organism evidence="1 2">
    <name type="scientific">Flavobacterium gyeonganense</name>
    <dbReference type="NCBI Taxonomy" id="1310418"/>
    <lineage>
        <taxon>Bacteria</taxon>
        <taxon>Pseudomonadati</taxon>
        <taxon>Bacteroidota</taxon>
        <taxon>Flavobacteriia</taxon>
        <taxon>Flavobacteriales</taxon>
        <taxon>Flavobacteriaceae</taxon>
        <taxon>Flavobacterium</taxon>
    </lineage>
</organism>
<evidence type="ECO:0000313" key="1">
    <source>
        <dbReference type="EMBL" id="MFB9110346.1"/>
    </source>
</evidence>
<sequence length="2033" mass="226731">MIKPKKISKLKKVVAIYLAMMILLETLQPMQIYALTSGPTQPEFNSFTPIGTSDMVDLASGDFNYNIPIMDVGGYPLNLAYNSGITMDQEASWVGLGWNLNVGQIERQVRGLPDDFRGDEMVYENNLKQNRTVGINVGVNAAYTGFDALQLGVGLGVESNNYEGISFKPSYGIGFNFNGNVSVGMDFSSSLDGGATVTPRIGISNKMSDNGCESTSLKSSISLGLNSRKGVENLNVSASVSQKGETADKFTNAAGSTGYKNIKDVSAGGSIGGSISFNNLSFTPSKRIGFRNENFSFNGALGGEVFGVEGQVQVTGYGSYQNIADEYKKKKEKAYGYENTEYKKITESGVLDFNRENERNVTQNTLALPVTNYTYDIYSIDGQGVSGMFRPYRSKVSSVYNDEVVDLGQSQNFGAEVGLGNLFHASADFKKAPSESTTGGWFQNNNVLAHFNEKSTDKKAIDYEPVTFKMVGATIVDPETIYKDRLYETKVLRVDIAGNQKNTYTSAYTLSPNQNYGDREIKRTKRFLRSQVVQKITKSEALRDKFIIKNDNAEPHHTAGIKVLQADGNTYVYGETAYNTNKIETTFDVSKQNGNNTNGLVKYNGSLYGNGTNTSDEYVNRVKTPPYAHSYLLSTVLSSDYQDIDDNGPTLNDLGTFTKFEYTTVPNYQWRVPFEENKATYNEGLISKKDDQKGNYLYGQKELKYLTRIVTKTHVAFFDLEDRKDAIGVAGENGGAGTGRMKKIKAIRLYSRPEVTNASGEIFDPSASSVIKPIKTAHFIYSYSLCKGISNNDKTSNLSDNELSNYHGKLTLKKVYFTYRGSNMGKYTPYVFDYGENDAEYENLPKTSEKPYPDVPGSYNPGYDMKGFDIWGNYKKNPANSGYINTALSNTEFPFVDQNKAKVVTDPTKNQADINTASWNLKSVKLPSGGEIKIDTESDDYQYVQNKKAMQMYKVVGVGDTQVPVYDAQKNNILYNGSSHKKFLYVKLSDANLVNTEQLTKQRFLNQYLSENLDKPIQFKFMLNMSNNPQHYEYVSGYFKIGDVTKIDVNYDSNFNGTVASIPVQFLAKDKEGGKANPIAKAGWGFGRMFLNRLTCGINDDPAATDFSSIVQNLRGNISIIKEIFDGPDGFLQDKGRARIFKPEKSWIRLENSDGHKLGGGLRVKSIRLSDNWSKMLEVTSGTNLNDMEYGQTYSYNDTEGKSSGVATFEPNMCAENPFVEPFYNAKGNYAETVSAPMESNYVEKPFGANFFPASKVTYARVTVRNLDRSDAGAGIIVKKHATGSVVTKHYTSYDFPTKVLYTDLKMINGITPTSIIKDLLKNVVRGGNIDVRNLLTMTQGYSIETNDMNGKVNFEEIYNEANEMVSSVEYKYNIDEQKNIDNNLTTIDEKGKVSKRIIGVDYDVINDFNRSFAKTETSGFKANVASMLIPTVPFPIPIFIPTVFPESSININELRTAVTTKHVHKTALLVEKIATDLGATVSTKNLAWDASSGEVLLTETVNEYGDHYYSFNFPAYWMYDGMGLASQNIGIEGTLIANAPVTAPNASSNPTANPYFRLDNYTGDVSKIFHLGDELQVMDESGIVQSSEIFGQNLPQQYKLWVVGFNTDKSGVLLMDRNGVYINKCEDLPSFNFKIVRSGYKNMQSASMASITSMVNPIKNGKLDQDSFQFDASSSFNPRIVNASAVVYKDYWNTQTESNLPYYPEYNFNSSQNWILSTGDVKYPNDVKVNPYLWNIKGNWRAEKSYAYLTGRNHAAGQFNNPRNEGFFTSFNSFYRLDRSSGIPVWKVNETNWTYASSVTKYSPFGVELENKDALDRYSAAQYGYAYKLPMAVASNSKYQQMGFEGFEEKKTETVNKHFGFANDKINIVSTQSHTGKNSLKVAKGTSSIMSRNLSPIVQTIAEAKCPVKVEVPVEKKYSIDLRFVERGSQINNTYQALYVEYNIIDNVTQQPVYGIYAALEVFKNGAWVHASGIQDDYDDEDGPGYEVLNNFFIYNANMSLYNNEFRIRFDTSGPYNETIISNVVIGRFNTN</sequence>
<comment type="caution">
    <text evidence="1">The sequence shown here is derived from an EMBL/GenBank/DDBJ whole genome shotgun (WGS) entry which is preliminary data.</text>
</comment>
<evidence type="ECO:0000313" key="2">
    <source>
        <dbReference type="Proteomes" id="UP001589562"/>
    </source>
</evidence>